<comment type="caution">
    <text evidence="2">The sequence shown here is derived from an EMBL/GenBank/DDBJ whole genome shotgun (WGS) entry which is preliminary data.</text>
</comment>
<organism evidence="2 3">
    <name type="scientific">Riccia fluitans</name>
    <dbReference type="NCBI Taxonomy" id="41844"/>
    <lineage>
        <taxon>Eukaryota</taxon>
        <taxon>Viridiplantae</taxon>
        <taxon>Streptophyta</taxon>
        <taxon>Embryophyta</taxon>
        <taxon>Marchantiophyta</taxon>
        <taxon>Marchantiopsida</taxon>
        <taxon>Marchantiidae</taxon>
        <taxon>Marchantiales</taxon>
        <taxon>Ricciaceae</taxon>
        <taxon>Riccia</taxon>
    </lineage>
</organism>
<dbReference type="Proteomes" id="UP001605036">
    <property type="component" value="Unassembled WGS sequence"/>
</dbReference>
<keyword evidence="3" id="KW-1185">Reference proteome</keyword>
<dbReference type="AlphaFoldDB" id="A0ABD1ZMQ1"/>
<accession>A0ABD1ZMQ1</accession>
<reference evidence="2 3" key="1">
    <citation type="submission" date="2024-09" db="EMBL/GenBank/DDBJ databases">
        <title>Chromosome-scale assembly of Riccia fluitans.</title>
        <authorList>
            <person name="Paukszto L."/>
            <person name="Sawicki J."/>
            <person name="Karawczyk K."/>
            <person name="Piernik-Szablinska J."/>
            <person name="Szczecinska M."/>
            <person name="Mazdziarz M."/>
        </authorList>
    </citation>
    <scope>NUCLEOTIDE SEQUENCE [LARGE SCALE GENOMIC DNA]</scope>
    <source>
        <strain evidence="2">Rf_01</strain>
        <tissue evidence="2">Aerial parts of the thallus</tissue>
    </source>
</reference>
<proteinExistence type="predicted"/>
<protein>
    <submittedName>
        <fullName evidence="2">Uncharacterized protein</fullName>
    </submittedName>
</protein>
<feature type="region of interest" description="Disordered" evidence="1">
    <location>
        <begin position="68"/>
        <end position="93"/>
    </location>
</feature>
<sequence>MDSLCDEAGADLCANLKLASDVETFIFHEGAFGVGNRNILQRALALPAIICKSTSVGCLAVSDGGTVPRKEGRGKKEENERLESMTSFLIHSE</sequence>
<dbReference type="EMBL" id="JBHFFA010000001">
    <property type="protein sequence ID" value="KAL2652572.1"/>
    <property type="molecule type" value="Genomic_DNA"/>
</dbReference>
<feature type="compositionally biased region" description="Polar residues" evidence="1">
    <location>
        <begin position="84"/>
        <end position="93"/>
    </location>
</feature>
<evidence type="ECO:0000313" key="3">
    <source>
        <dbReference type="Proteomes" id="UP001605036"/>
    </source>
</evidence>
<gene>
    <name evidence="2" type="ORF">R1flu_020700</name>
</gene>
<name>A0ABD1ZMQ1_9MARC</name>
<evidence type="ECO:0000256" key="1">
    <source>
        <dbReference type="SAM" id="MobiDB-lite"/>
    </source>
</evidence>
<feature type="compositionally biased region" description="Basic and acidic residues" evidence="1">
    <location>
        <begin position="68"/>
        <end position="83"/>
    </location>
</feature>
<evidence type="ECO:0000313" key="2">
    <source>
        <dbReference type="EMBL" id="KAL2652572.1"/>
    </source>
</evidence>